<dbReference type="AlphaFoldDB" id="A0A951PH56"/>
<reference evidence="3" key="2">
    <citation type="journal article" date="2022" name="Microbiol. Resour. Announc.">
        <title>Metagenome Sequencing to Explore Phylogenomics of Terrestrial Cyanobacteria.</title>
        <authorList>
            <person name="Ward R.D."/>
            <person name="Stajich J.E."/>
            <person name="Johansen J.R."/>
            <person name="Huntemann M."/>
            <person name="Clum A."/>
            <person name="Foster B."/>
            <person name="Foster B."/>
            <person name="Roux S."/>
            <person name="Palaniappan K."/>
            <person name="Varghese N."/>
            <person name="Mukherjee S."/>
            <person name="Reddy T.B.K."/>
            <person name="Daum C."/>
            <person name="Copeland A."/>
            <person name="Chen I.A."/>
            <person name="Ivanova N.N."/>
            <person name="Kyrpides N.C."/>
            <person name="Shapiro N."/>
            <person name="Eloe-Fadrosh E.A."/>
            <person name="Pietrasiak N."/>
        </authorList>
    </citation>
    <scope>NUCLEOTIDE SEQUENCE</scope>
    <source>
        <strain evidence="3">CPER-KK1</strain>
    </source>
</reference>
<proteinExistence type="predicted"/>
<name>A0A951PH56_9CYAN</name>
<comment type="caution">
    <text evidence="3">The sequence shown here is derived from an EMBL/GenBank/DDBJ whole genome shotgun (WGS) entry which is preliminary data.</text>
</comment>
<accession>A0A951PH56</accession>
<evidence type="ECO:0000313" key="4">
    <source>
        <dbReference type="Proteomes" id="UP000753908"/>
    </source>
</evidence>
<evidence type="ECO:0000256" key="1">
    <source>
        <dbReference type="SAM" id="Coils"/>
    </source>
</evidence>
<gene>
    <name evidence="3" type="ORF">KME25_03315</name>
</gene>
<keyword evidence="1" id="KW-0175">Coiled coil</keyword>
<evidence type="ECO:0000313" key="3">
    <source>
        <dbReference type="EMBL" id="MBW4543468.1"/>
    </source>
</evidence>
<dbReference type="EMBL" id="JAHHIF010000003">
    <property type="protein sequence ID" value="MBW4543468.1"/>
    <property type="molecule type" value="Genomic_DNA"/>
</dbReference>
<dbReference type="Proteomes" id="UP000753908">
    <property type="component" value="Unassembled WGS sequence"/>
</dbReference>
<evidence type="ECO:0000259" key="2">
    <source>
        <dbReference type="Pfam" id="PF24393"/>
    </source>
</evidence>
<feature type="coiled-coil region" evidence="1">
    <location>
        <begin position="55"/>
        <end position="82"/>
    </location>
</feature>
<sequence>MLDEETIRIVTDDTPQIVAPDGSKVGMDIGVHSWGEEVQRDASNRKVVVKEDGGLAVHEVRVKKLEEEMAHLLQVVERLFDRTEQQANRKPKMQLDEIELSVEINGEGEVSILGTGGKAGGKGAIKLKFKRAEQV</sequence>
<protein>
    <recommendedName>
        <fullName evidence="2">Pepco domain-containing protein</fullName>
    </recommendedName>
</protein>
<reference evidence="3" key="1">
    <citation type="submission" date="2021-05" db="EMBL/GenBank/DDBJ databases">
        <authorList>
            <person name="Pietrasiak N."/>
            <person name="Ward R."/>
            <person name="Stajich J.E."/>
            <person name="Kurbessoian T."/>
        </authorList>
    </citation>
    <scope>NUCLEOTIDE SEQUENCE</scope>
    <source>
        <strain evidence="3">CPER-KK1</strain>
    </source>
</reference>
<feature type="domain" description="Pepco" evidence="2">
    <location>
        <begin position="7"/>
        <end position="131"/>
    </location>
</feature>
<organism evidence="3 4">
    <name type="scientific">Symplocastrum torsivum CPER-KK1</name>
    <dbReference type="NCBI Taxonomy" id="450513"/>
    <lineage>
        <taxon>Bacteria</taxon>
        <taxon>Bacillati</taxon>
        <taxon>Cyanobacteriota</taxon>
        <taxon>Cyanophyceae</taxon>
        <taxon>Oscillatoriophycideae</taxon>
        <taxon>Oscillatoriales</taxon>
        <taxon>Microcoleaceae</taxon>
        <taxon>Symplocastrum</taxon>
    </lineage>
</organism>
<dbReference type="InterPro" id="IPR056947">
    <property type="entry name" value="Pepco_dom"/>
</dbReference>
<dbReference type="Pfam" id="PF24393">
    <property type="entry name" value="Pepco"/>
    <property type="match status" value="1"/>
</dbReference>